<organism evidence="2 3">
    <name type="scientific">Noviherbaspirillum suwonense</name>
    <dbReference type="NCBI Taxonomy" id="1224511"/>
    <lineage>
        <taxon>Bacteria</taxon>
        <taxon>Pseudomonadati</taxon>
        <taxon>Pseudomonadota</taxon>
        <taxon>Betaproteobacteria</taxon>
        <taxon>Burkholderiales</taxon>
        <taxon>Oxalobacteraceae</taxon>
        <taxon>Noviherbaspirillum</taxon>
    </lineage>
</organism>
<keyword evidence="3" id="KW-1185">Reference proteome</keyword>
<dbReference type="RefSeq" id="WP_283445358.1">
    <property type="nucleotide sequence ID" value="NZ_FXUL01000033.1"/>
</dbReference>
<evidence type="ECO:0000313" key="2">
    <source>
        <dbReference type="EMBL" id="SMP79886.1"/>
    </source>
</evidence>
<evidence type="ECO:0000256" key="1">
    <source>
        <dbReference type="SAM" id="MobiDB-lite"/>
    </source>
</evidence>
<accession>A0ABY1QTT5</accession>
<evidence type="ECO:0008006" key="4">
    <source>
        <dbReference type="Google" id="ProtNLM"/>
    </source>
</evidence>
<dbReference type="Proteomes" id="UP001158049">
    <property type="component" value="Unassembled WGS sequence"/>
</dbReference>
<dbReference type="EMBL" id="FXUL01000033">
    <property type="protein sequence ID" value="SMP79886.1"/>
    <property type="molecule type" value="Genomic_DNA"/>
</dbReference>
<comment type="caution">
    <text evidence="2">The sequence shown here is derived from an EMBL/GenBank/DDBJ whole genome shotgun (WGS) entry which is preliminary data.</text>
</comment>
<sequence length="148" mass="16440">MKTSDKAQGEETVLIDPVHHLEDQVMALRDGGMTFKAAGEALGMTASRARHLYLRASRRKNGRKPVWTDGLNERLASLLRWLEFSNREEVAQAYRSGHIQRLALRERGISAANLLELEQWLDAGGSLHQPPESQDAQVGDASDAGKPR</sequence>
<name>A0ABY1QTT5_9BURK</name>
<gene>
    <name evidence="2" type="ORF">SAMN06295970_13315</name>
</gene>
<protein>
    <recommendedName>
        <fullName evidence="4">DNA-binding protein</fullName>
    </recommendedName>
</protein>
<reference evidence="2 3" key="1">
    <citation type="submission" date="2017-05" db="EMBL/GenBank/DDBJ databases">
        <authorList>
            <person name="Varghese N."/>
            <person name="Submissions S."/>
        </authorList>
    </citation>
    <scope>NUCLEOTIDE SEQUENCE [LARGE SCALE GENOMIC DNA]</scope>
    <source>
        <strain evidence="2 3">DSM 26001</strain>
    </source>
</reference>
<proteinExistence type="predicted"/>
<evidence type="ECO:0000313" key="3">
    <source>
        <dbReference type="Proteomes" id="UP001158049"/>
    </source>
</evidence>
<feature type="region of interest" description="Disordered" evidence="1">
    <location>
        <begin position="125"/>
        <end position="148"/>
    </location>
</feature>